<evidence type="ECO:0000313" key="7">
    <source>
        <dbReference type="WBParaSite" id="PSAMB.scaffold1151size35240.g11532.t1"/>
    </source>
</evidence>
<keyword evidence="5" id="KW-0539">Nucleus</keyword>
<accession>A0A914UPK8</accession>
<dbReference type="PANTHER" id="PTHR21277">
    <property type="entry name" value="TRANSCRIPTIONAL ADAPTER 1"/>
    <property type="match status" value="1"/>
</dbReference>
<dbReference type="InterPro" id="IPR024738">
    <property type="entry name" value="Hfi1/Tada1"/>
</dbReference>
<dbReference type="Pfam" id="PF12767">
    <property type="entry name" value="SAGA-Tad1"/>
    <property type="match status" value="1"/>
</dbReference>
<name>A0A914UPK8_9BILA</name>
<organism evidence="6 7">
    <name type="scientific">Plectus sambesii</name>
    <dbReference type="NCBI Taxonomy" id="2011161"/>
    <lineage>
        <taxon>Eukaryota</taxon>
        <taxon>Metazoa</taxon>
        <taxon>Ecdysozoa</taxon>
        <taxon>Nematoda</taxon>
        <taxon>Chromadorea</taxon>
        <taxon>Plectida</taxon>
        <taxon>Plectina</taxon>
        <taxon>Plectoidea</taxon>
        <taxon>Plectidae</taxon>
        <taxon>Plectus</taxon>
    </lineage>
</organism>
<dbReference type="GO" id="GO:0003713">
    <property type="term" value="F:transcription coactivator activity"/>
    <property type="evidence" value="ECO:0007669"/>
    <property type="project" value="TreeGrafter"/>
</dbReference>
<dbReference type="GO" id="GO:0005634">
    <property type="term" value="C:nucleus"/>
    <property type="evidence" value="ECO:0007669"/>
    <property type="project" value="UniProtKB-SubCell"/>
</dbReference>
<comment type="subcellular location">
    <subcellularLocation>
        <location evidence="1">Nucleus</location>
    </subcellularLocation>
</comment>
<sequence length="258" mass="29149">MDASLEEARESLVEALGDKTSEYFRAMKLWFRDRITKEEFDSRARALMPPGKVGVHNEFFLAILGRCQIRLQPKTTDLYRAGRTASGTRGCKMPRIEPSCYEPSEPTAQFMVISSDDINVRLCSREGLLPDRGMLAGRIHLSAWENGLTQIDDPHVTTILYIAIQQMLKNLFQVVISHRRSHIVTDCGFMHMFGAKKLKRPAGRLDADELMTTVVATRSLITAADVIEAVKMNSGAVPSYDLRTRLIERLFTFADDYC</sequence>
<evidence type="ECO:0000313" key="6">
    <source>
        <dbReference type="Proteomes" id="UP000887566"/>
    </source>
</evidence>
<evidence type="ECO:0000256" key="2">
    <source>
        <dbReference type="ARBA" id="ARBA00010314"/>
    </source>
</evidence>
<comment type="similarity">
    <text evidence="2">Belongs to the TADA1 family.</text>
</comment>
<keyword evidence="3" id="KW-0805">Transcription regulation</keyword>
<dbReference type="GO" id="GO:0006357">
    <property type="term" value="P:regulation of transcription by RNA polymerase II"/>
    <property type="evidence" value="ECO:0007669"/>
    <property type="project" value="TreeGrafter"/>
</dbReference>
<keyword evidence="4" id="KW-0804">Transcription</keyword>
<proteinExistence type="inferred from homology"/>
<keyword evidence="6" id="KW-1185">Reference proteome</keyword>
<dbReference type="GO" id="GO:0000124">
    <property type="term" value="C:SAGA complex"/>
    <property type="evidence" value="ECO:0007669"/>
    <property type="project" value="TreeGrafter"/>
</dbReference>
<evidence type="ECO:0000256" key="4">
    <source>
        <dbReference type="ARBA" id="ARBA00023163"/>
    </source>
</evidence>
<protein>
    <submittedName>
        <fullName evidence="7">Transcriptional adapter 1</fullName>
    </submittedName>
</protein>
<dbReference type="PANTHER" id="PTHR21277:SF5">
    <property type="entry name" value="TRANSCRIPTIONAL ADAPTER 1"/>
    <property type="match status" value="1"/>
</dbReference>
<dbReference type="WBParaSite" id="PSAMB.scaffold1151size35240.g11532.t1">
    <property type="protein sequence ID" value="PSAMB.scaffold1151size35240.g11532.t1"/>
    <property type="gene ID" value="PSAMB.scaffold1151size35240.g11532"/>
</dbReference>
<evidence type="ECO:0000256" key="3">
    <source>
        <dbReference type="ARBA" id="ARBA00023015"/>
    </source>
</evidence>
<dbReference type="AlphaFoldDB" id="A0A914UPK8"/>
<dbReference type="Proteomes" id="UP000887566">
    <property type="component" value="Unplaced"/>
</dbReference>
<evidence type="ECO:0000256" key="5">
    <source>
        <dbReference type="ARBA" id="ARBA00023242"/>
    </source>
</evidence>
<reference evidence="7" key="1">
    <citation type="submission" date="2022-11" db="UniProtKB">
        <authorList>
            <consortium name="WormBaseParasite"/>
        </authorList>
    </citation>
    <scope>IDENTIFICATION</scope>
</reference>
<evidence type="ECO:0000256" key="1">
    <source>
        <dbReference type="ARBA" id="ARBA00004123"/>
    </source>
</evidence>